<keyword evidence="2" id="KW-1185">Reference proteome</keyword>
<evidence type="ECO:0000313" key="1">
    <source>
        <dbReference type="EMBL" id="CAB0004983.1"/>
    </source>
</evidence>
<protein>
    <submittedName>
        <fullName evidence="1">Uncharacterized protein</fullName>
    </submittedName>
</protein>
<evidence type="ECO:0000313" key="2">
    <source>
        <dbReference type="Proteomes" id="UP000479000"/>
    </source>
</evidence>
<dbReference type="Proteomes" id="UP000479000">
    <property type="component" value="Unassembled WGS sequence"/>
</dbReference>
<reference evidence="1 2" key="1">
    <citation type="submission" date="2020-02" db="EMBL/GenBank/DDBJ databases">
        <authorList>
            <person name="Ferguson B K."/>
        </authorList>
    </citation>
    <scope>NUCLEOTIDE SEQUENCE [LARGE SCALE GENOMIC DNA]</scope>
</reference>
<organism evidence="1 2">
    <name type="scientific">Nesidiocoris tenuis</name>
    <dbReference type="NCBI Taxonomy" id="355587"/>
    <lineage>
        <taxon>Eukaryota</taxon>
        <taxon>Metazoa</taxon>
        <taxon>Ecdysozoa</taxon>
        <taxon>Arthropoda</taxon>
        <taxon>Hexapoda</taxon>
        <taxon>Insecta</taxon>
        <taxon>Pterygota</taxon>
        <taxon>Neoptera</taxon>
        <taxon>Paraneoptera</taxon>
        <taxon>Hemiptera</taxon>
        <taxon>Heteroptera</taxon>
        <taxon>Panheteroptera</taxon>
        <taxon>Cimicomorpha</taxon>
        <taxon>Miridae</taxon>
        <taxon>Dicyphina</taxon>
        <taxon>Nesidiocoris</taxon>
    </lineage>
</organism>
<name>A0A6H5GNJ6_9HEMI</name>
<accession>A0A6H5GNJ6</accession>
<proteinExistence type="predicted"/>
<feature type="non-terminal residue" evidence="1">
    <location>
        <position position="80"/>
    </location>
</feature>
<dbReference type="AlphaFoldDB" id="A0A6H5GNJ6"/>
<sequence>MSVPGLIVQIPVLKRSSAPYYLSSQFTEASPTMYEEGRTAGREETSFPIVTLQLERLADPIAADRTQRWFSSFSENVLTS</sequence>
<gene>
    <name evidence="1" type="ORF">NTEN_LOCUS10460</name>
</gene>
<dbReference type="EMBL" id="CADCXU010015687">
    <property type="protein sequence ID" value="CAB0004983.1"/>
    <property type="molecule type" value="Genomic_DNA"/>
</dbReference>